<dbReference type="Pfam" id="PF01593">
    <property type="entry name" value="Amino_oxidase"/>
    <property type="match status" value="1"/>
</dbReference>
<protein>
    <submittedName>
        <fullName evidence="2">UDP-galactopyranose mutase</fullName>
        <ecNumber evidence="2">5.4.99.9</ecNumber>
    </submittedName>
</protein>
<evidence type="ECO:0000313" key="3">
    <source>
        <dbReference type="Proteomes" id="UP000001784"/>
    </source>
</evidence>
<keyword evidence="2" id="KW-0413">Isomerase</keyword>
<sequence>MKRISIIGAGPMGLACAYYLLKRGFHVDVYEKDGVVGGMSASFDFGGLMLERYYHFICGPDEDYLGLLDEIGMLDQVRWAETRMGFYYHGKLYEWGNPRALFRFPHLDVGTKLRYALHAFHTSRITDWRKLDREEASGWLTKWIGGSGYEILWESLFRKKFHRFSKPLSAAWIGSRIRRVARSRKGLFSEEMGYIEKGTESFLGRLKGLIEGMGGNVFLSAPVSRILHRNGRVSGVSVEGIDRDYDVVVSTVPLPYVLRIADDLPDSYLCAVRAVNNIGVRCVVLRLKHPLSDYFWINVNDPGFGIPGLIEYSNLNPLRDGIVYVPHYMPTESEEWRMAPEAVIARAFVYCRRINPALDDGWLVDARLFEYEFAQPICTPGFFSKLPPVSGIIEGLYVADTTHSYPEDRSINESVRIAGMLARMIANERRGL</sequence>
<accession>A0LEJ0</accession>
<evidence type="ECO:0000259" key="1">
    <source>
        <dbReference type="Pfam" id="PF01593"/>
    </source>
</evidence>
<dbReference type="OrthoDB" id="9803192at2"/>
<keyword evidence="3" id="KW-1185">Reference proteome</keyword>
<dbReference type="PANTHER" id="PTHR42923:SF46">
    <property type="entry name" value="AMINE OXIDASE"/>
    <property type="match status" value="1"/>
</dbReference>
<dbReference type="PRINTS" id="PR00419">
    <property type="entry name" value="ADXRDTASE"/>
</dbReference>
<dbReference type="InterPro" id="IPR036188">
    <property type="entry name" value="FAD/NAD-bd_sf"/>
</dbReference>
<dbReference type="EMBL" id="CP000478">
    <property type="protein sequence ID" value="ABK15842.1"/>
    <property type="molecule type" value="Genomic_DNA"/>
</dbReference>
<dbReference type="Proteomes" id="UP000001784">
    <property type="component" value="Chromosome"/>
</dbReference>
<dbReference type="InterPro" id="IPR050464">
    <property type="entry name" value="Zeta_carotene_desat/Oxidored"/>
</dbReference>
<dbReference type="InParanoid" id="A0LEJ0"/>
<feature type="domain" description="Amine oxidase" evidence="1">
    <location>
        <begin position="13"/>
        <end position="312"/>
    </location>
</feature>
<dbReference type="Gene3D" id="3.50.50.60">
    <property type="entry name" value="FAD/NAD(P)-binding domain"/>
    <property type="match status" value="1"/>
</dbReference>
<dbReference type="PROSITE" id="PS51257">
    <property type="entry name" value="PROKAR_LIPOPROTEIN"/>
    <property type="match status" value="1"/>
</dbReference>
<dbReference type="PANTHER" id="PTHR42923">
    <property type="entry name" value="PROTOPORPHYRINOGEN OXIDASE"/>
    <property type="match status" value="1"/>
</dbReference>
<proteinExistence type="predicted"/>
<dbReference type="GO" id="GO:0016491">
    <property type="term" value="F:oxidoreductase activity"/>
    <property type="evidence" value="ECO:0007669"/>
    <property type="project" value="InterPro"/>
</dbReference>
<dbReference type="NCBIfam" id="NF005560">
    <property type="entry name" value="PRK07233.1"/>
    <property type="match status" value="1"/>
</dbReference>
<dbReference type="EC" id="5.4.99.9" evidence="2"/>
<evidence type="ECO:0000313" key="2">
    <source>
        <dbReference type="EMBL" id="ABK15842.1"/>
    </source>
</evidence>
<dbReference type="GO" id="GO:0008767">
    <property type="term" value="F:UDP-galactopyranose mutase activity"/>
    <property type="evidence" value="ECO:0007669"/>
    <property type="project" value="UniProtKB-EC"/>
</dbReference>
<dbReference type="STRING" id="335543.Sfum_0140"/>
<dbReference type="eggNOG" id="COG1232">
    <property type="taxonomic scope" value="Bacteria"/>
</dbReference>
<gene>
    <name evidence="2" type="ordered locus">Sfum_0140</name>
</gene>
<dbReference type="AlphaFoldDB" id="A0LEJ0"/>
<dbReference type="SUPFAM" id="SSF51905">
    <property type="entry name" value="FAD/NAD(P)-binding domain"/>
    <property type="match status" value="1"/>
</dbReference>
<reference evidence="2 3" key="1">
    <citation type="submission" date="2006-10" db="EMBL/GenBank/DDBJ databases">
        <title>Complete sequence of Syntrophobacter fumaroxidans MPOB.</title>
        <authorList>
            <consortium name="US DOE Joint Genome Institute"/>
            <person name="Copeland A."/>
            <person name="Lucas S."/>
            <person name="Lapidus A."/>
            <person name="Barry K."/>
            <person name="Detter J.C."/>
            <person name="Glavina del Rio T."/>
            <person name="Hammon N."/>
            <person name="Israni S."/>
            <person name="Pitluck S."/>
            <person name="Goltsman E.G."/>
            <person name="Martinez M."/>
            <person name="Schmutz J."/>
            <person name="Larimer F."/>
            <person name="Land M."/>
            <person name="Hauser L."/>
            <person name="Kyrpides N."/>
            <person name="Kim E."/>
            <person name="Boone D.R."/>
            <person name="Brockman F."/>
            <person name="Culley D."/>
            <person name="Ferry J."/>
            <person name="Gunsalus R."/>
            <person name="McInerney M.J."/>
            <person name="Morrison M."/>
            <person name="Plugge C."/>
            <person name="Rohlin L."/>
            <person name="Scholten J."/>
            <person name="Sieber J."/>
            <person name="Stams A.J.M."/>
            <person name="Worm P."/>
            <person name="Henstra A.M."/>
            <person name="Richardson P."/>
        </authorList>
    </citation>
    <scope>NUCLEOTIDE SEQUENCE [LARGE SCALE GENOMIC DNA]</scope>
    <source>
        <strain evidence="3">DSM 10017 / MPOB</strain>
    </source>
</reference>
<dbReference type="KEGG" id="sfu:Sfum_0140"/>
<name>A0LEJ0_SYNFM</name>
<dbReference type="HOGENOM" id="CLU_051347_0_0_7"/>
<dbReference type="InterPro" id="IPR002937">
    <property type="entry name" value="Amino_oxidase"/>
</dbReference>
<organism evidence="2 3">
    <name type="scientific">Syntrophobacter fumaroxidans (strain DSM 10017 / MPOB)</name>
    <dbReference type="NCBI Taxonomy" id="335543"/>
    <lineage>
        <taxon>Bacteria</taxon>
        <taxon>Pseudomonadati</taxon>
        <taxon>Thermodesulfobacteriota</taxon>
        <taxon>Syntrophobacteria</taxon>
        <taxon>Syntrophobacterales</taxon>
        <taxon>Syntrophobacteraceae</taxon>
        <taxon>Syntrophobacter</taxon>
    </lineage>
</organism>
<dbReference type="RefSeq" id="WP_011697015.1">
    <property type="nucleotide sequence ID" value="NC_008554.1"/>
</dbReference>